<dbReference type="SMART" id="SM00257">
    <property type="entry name" value="LysM"/>
    <property type="match status" value="1"/>
</dbReference>
<name>A0A1Y3UTM6_LIMRT</name>
<feature type="compositionally biased region" description="Low complexity" evidence="1">
    <location>
        <begin position="94"/>
        <end position="115"/>
    </location>
</feature>
<accession>A0A1Y3UTM6</accession>
<sequence length="201" mass="21462">MALTAGALALGLVATGTTANADTTIDSNHVQVEAGDTLSAIAQKHGTDVDTLVRDNHIANKHLIHVGDKLVVMHGVKNTDVNGQDTDNHVTNPVTTPTSDQQNTTTNNTPVNQQTSVASGVSGIYASGSEAEAKAWIAQRESGGSYTAANSRYYGKFQLDVSYLNGDLSPENQEATADRYVAQRYGSWTAAKLFWQQNSFY</sequence>
<dbReference type="Proteomes" id="UP000195868">
    <property type="component" value="Unassembled WGS sequence"/>
</dbReference>
<evidence type="ECO:0000313" key="5">
    <source>
        <dbReference type="Proteomes" id="UP000195868"/>
    </source>
</evidence>
<dbReference type="InterPro" id="IPR036779">
    <property type="entry name" value="LysM_dom_sf"/>
</dbReference>
<evidence type="ECO:0000256" key="1">
    <source>
        <dbReference type="SAM" id="MobiDB-lite"/>
    </source>
</evidence>
<feature type="region of interest" description="Disordered" evidence="1">
    <location>
        <begin position="79"/>
        <end position="115"/>
    </location>
</feature>
<dbReference type="AlphaFoldDB" id="A0A1Y3UTM6"/>
<dbReference type="PROSITE" id="PS51782">
    <property type="entry name" value="LYSM"/>
    <property type="match status" value="1"/>
</dbReference>
<dbReference type="SUPFAM" id="SSF54106">
    <property type="entry name" value="LysM domain"/>
    <property type="match status" value="1"/>
</dbReference>
<feature type="domain" description="LysM" evidence="3">
    <location>
        <begin position="28"/>
        <end position="72"/>
    </location>
</feature>
<feature type="signal peptide" evidence="2">
    <location>
        <begin position="1"/>
        <end position="21"/>
    </location>
</feature>
<dbReference type="Pfam" id="PF01476">
    <property type="entry name" value="LysM"/>
    <property type="match status" value="1"/>
</dbReference>
<evidence type="ECO:0000259" key="3">
    <source>
        <dbReference type="PROSITE" id="PS51782"/>
    </source>
</evidence>
<feature type="chain" id="PRO_5012734465" evidence="2">
    <location>
        <begin position="22"/>
        <end position="201"/>
    </location>
</feature>
<evidence type="ECO:0000256" key="2">
    <source>
        <dbReference type="SAM" id="SignalP"/>
    </source>
</evidence>
<reference evidence="5" key="1">
    <citation type="submission" date="2017-04" db="EMBL/GenBank/DDBJ databases">
        <title>Function of individual gut microbiota members based on whole genome sequencing of pure cultures obtained from chicken caecum.</title>
        <authorList>
            <person name="Medvecky M."/>
            <person name="Cejkova D."/>
            <person name="Polansky O."/>
            <person name="Karasova D."/>
            <person name="Kubasova T."/>
            <person name="Cizek A."/>
            <person name="Rychlik I."/>
        </authorList>
    </citation>
    <scope>NUCLEOTIDE SEQUENCE [LARGE SCALE GENOMIC DNA]</scope>
    <source>
        <strain evidence="5">An71</strain>
    </source>
</reference>
<comment type="caution">
    <text evidence="4">The sequence shown here is derived from an EMBL/GenBank/DDBJ whole genome shotgun (WGS) entry which is preliminary data.</text>
</comment>
<dbReference type="EMBL" id="NFHN01000001">
    <property type="protein sequence ID" value="OUN50417.1"/>
    <property type="molecule type" value="Genomic_DNA"/>
</dbReference>
<feature type="compositionally biased region" description="Polar residues" evidence="1">
    <location>
        <begin position="79"/>
        <end position="93"/>
    </location>
</feature>
<gene>
    <name evidence="4" type="ORF">B5G22_00375</name>
</gene>
<proteinExistence type="predicted"/>
<organism evidence="4 5">
    <name type="scientific">Limosilactobacillus reuteri</name>
    <name type="common">Lactobacillus reuteri</name>
    <dbReference type="NCBI Taxonomy" id="1598"/>
    <lineage>
        <taxon>Bacteria</taxon>
        <taxon>Bacillati</taxon>
        <taxon>Bacillota</taxon>
        <taxon>Bacilli</taxon>
        <taxon>Lactobacillales</taxon>
        <taxon>Lactobacillaceae</taxon>
        <taxon>Limosilactobacillus</taxon>
    </lineage>
</organism>
<dbReference type="Gene3D" id="3.10.350.10">
    <property type="entry name" value="LysM domain"/>
    <property type="match status" value="1"/>
</dbReference>
<dbReference type="CDD" id="cd00118">
    <property type="entry name" value="LysM"/>
    <property type="match status" value="1"/>
</dbReference>
<dbReference type="InterPro" id="IPR018392">
    <property type="entry name" value="LysM"/>
</dbReference>
<keyword evidence="2" id="KW-0732">Signal</keyword>
<evidence type="ECO:0000313" key="4">
    <source>
        <dbReference type="EMBL" id="OUN50417.1"/>
    </source>
</evidence>
<protein>
    <submittedName>
        <fullName evidence="4">Peptidoglycan-binding protein</fullName>
    </submittedName>
</protein>